<dbReference type="Gene3D" id="3.40.50.1820">
    <property type="entry name" value="alpha/beta hydrolase"/>
    <property type="match status" value="1"/>
</dbReference>
<sequence length="169" mass="18377">MGEAGARVGFSLLASSPERVETFTSAGGTYRSPAGQIESIFFPGYDRALDQGGVPEFLRQWSDAAGRELDPQTATAFLANDPVALRAYFRRSEDEPGIPEAVLRTMDTPTLLLASTDDPLRHADCEQAARLMPKARFHALPGRNHSQTLIPGSPVLEMVNSFIASTREQ</sequence>
<dbReference type="SUPFAM" id="SSF53474">
    <property type="entry name" value="alpha/beta-Hydrolases"/>
    <property type="match status" value="1"/>
</dbReference>
<comment type="caution">
    <text evidence="1">The sequence shown here is derived from an EMBL/GenBank/DDBJ whole genome shotgun (WGS) entry which is preliminary data.</text>
</comment>
<reference evidence="2" key="1">
    <citation type="journal article" date="2019" name="Int. J. Syst. Evol. Microbiol.">
        <title>The Global Catalogue of Microorganisms (GCM) 10K type strain sequencing project: providing services to taxonomists for standard genome sequencing and annotation.</title>
        <authorList>
            <consortium name="The Broad Institute Genomics Platform"/>
            <consortium name="The Broad Institute Genome Sequencing Center for Infectious Disease"/>
            <person name="Wu L."/>
            <person name="Ma J."/>
        </authorList>
    </citation>
    <scope>NUCLEOTIDE SEQUENCE [LARGE SCALE GENOMIC DNA]</scope>
    <source>
        <strain evidence="2">JCM 18514</strain>
    </source>
</reference>
<dbReference type="Proteomes" id="UP001500200">
    <property type="component" value="Unassembled WGS sequence"/>
</dbReference>
<evidence type="ECO:0000313" key="2">
    <source>
        <dbReference type="Proteomes" id="UP001500200"/>
    </source>
</evidence>
<dbReference type="InterPro" id="IPR029058">
    <property type="entry name" value="AB_hydrolase_fold"/>
</dbReference>
<dbReference type="RefSeq" id="WP_345447384.1">
    <property type="nucleotide sequence ID" value="NZ_BAABKK010000003.1"/>
</dbReference>
<proteinExistence type="predicted"/>
<dbReference type="EMBL" id="BAABKK010000003">
    <property type="protein sequence ID" value="GAA5189254.1"/>
    <property type="molecule type" value="Genomic_DNA"/>
</dbReference>
<protein>
    <submittedName>
        <fullName evidence="1">Uncharacterized protein</fullName>
    </submittedName>
</protein>
<organism evidence="1 2">
    <name type="scientific">Arthrobacter gyeryongensis</name>
    <dbReference type="NCBI Taxonomy" id="1650592"/>
    <lineage>
        <taxon>Bacteria</taxon>
        <taxon>Bacillati</taxon>
        <taxon>Actinomycetota</taxon>
        <taxon>Actinomycetes</taxon>
        <taxon>Micrococcales</taxon>
        <taxon>Micrococcaceae</taxon>
        <taxon>Arthrobacter</taxon>
    </lineage>
</organism>
<gene>
    <name evidence="1" type="ORF">GCM10023346_03310</name>
</gene>
<keyword evidence="2" id="KW-1185">Reference proteome</keyword>
<accession>A0ABP9RYR6</accession>
<name>A0ABP9RYR6_9MICC</name>
<evidence type="ECO:0000313" key="1">
    <source>
        <dbReference type="EMBL" id="GAA5189254.1"/>
    </source>
</evidence>